<sequence length="283" mass="31623">MNGIHAEPFSIVDDPILPENAEEEEEIEEDEVSEALEDELSNDSDIDGNHDRQAFGIYQQLPVSNGEPDLSREPQTAEEYLQQVRYEAAQLPETMISTLDTAAFDQERTSYVSNHSTKDLNFSGLRPDWIESFVKDFAALRHDIHCDGLPCLSTAHLPALDDTSAWRGFCLGSRATPGTEPSAAFVKSLDQMFVRRLLRWHSIWLTEDGAKLDSLRTSWIYSLAAVMDEVFPMGTAATLRDLLRHCASLSPSDEAGLINMHIIVSIAGVYFKQAEQFAGMLQQ</sequence>
<evidence type="ECO:0000313" key="4">
    <source>
        <dbReference type="Proteomes" id="UP001314263"/>
    </source>
</evidence>
<dbReference type="GO" id="GO:0032797">
    <property type="term" value="C:SMN complex"/>
    <property type="evidence" value="ECO:0007669"/>
    <property type="project" value="TreeGrafter"/>
</dbReference>
<accession>A0AAV1HXW5</accession>
<feature type="compositionally biased region" description="Acidic residues" evidence="2">
    <location>
        <begin position="20"/>
        <end position="46"/>
    </location>
</feature>
<feature type="region of interest" description="Disordered" evidence="2">
    <location>
        <begin position="1"/>
        <end position="51"/>
    </location>
</feature>
<dbReference type="InterPro" id="IPR035426">
    <property type="entry name" value="Gemin2/Brr1"/>
</dbReference>
<dbReference type="GO" id="GO:0005634">
    <property type="term" value="C:nucleus"/>
    <property type="evidence" value="ECO:0007669"/>
    <property type="project" value="TreeGrafter"/>
</dbReference>
<protein>
    <recommendedName>
        <fullName evidence="5">Gem-associated protein 2</fullName>
    </recommendedName>
</protein>
<reference evidence="3 4" key="1">
    <citation type="submission" date="2023-10" db="EMBL/GenBank/DDBJ databases">
        <authorList>
            <person name="Maclean D."/>
            <person name="Macfadyen A."/>
        </authorList>
    </citation>
    <scope>NUCLEOTIDE SEQUENCE [LARGE SCALE GENOMIC DNA]</scope>
</reference>
<comment type="similarity">
    <text evidence="1">Belongs to the gemin-2 family.</text>
</comment>
<evidence type="ECO:0008006" key="5">
    <source>
        <dbReference type="Google" id="ProtNLM"/>
    </source>
</evidence>
<name>A0AAV1HXW5_9CHLO</name>
<organism evidence="3 4">
    <name type="scientific">Coccomyxa viridis</name>
    <dbReference type="NCBI Taxonomy" id="1274662"/>
    <lineage>
        <taxon>Eukaryota</taxon>
        <taxon>Viridiplantae</taxon>
        <taxon>Chlorophyta</taxon>
        <taxon>core chlorophytes</taxon>
        <taxon>Trebouxiophyceae</taxon>
        <taxon>Trebouxiophyceae incertae sedis</taxon>
        <taxon>Coccomyxaceae</taxon>
        <taxon>Coccomyxa</taxon>
    </lineage>
</organism>
<dbReference type="Proteomes" id="UP001314263">
    <property type="component" value="Unassembled WGS sequence"/>
</dbReference>
<evidence type="ECO:0000256" key="1">
    <source>
        <dbReference type="ARBA" id="ARBA00025758"/>
    </source>
</evidence>
<comment type="caution">
    <text evidence="3">The sequence shown here is derived from an EMBL/GenBank/DDBJ whole genome shotgun (WGS) entry which is preliminary data.</text>
</comment>
<dbReference type="EMBL" id="CAUYUE010000002">
    <property type="protein sequence ID" value="CAK0744850.1"/>
    <property type="molecule type" value="Genomic_DNA"/>
</dbReference>
<proteinExistence type="inferred from homology"/>
<dbReference type="Gene3D" id="1.20.58.1070">
    <property type="match status" value="1"/>
</dbReference>
<dbReference type="PANTHER" id="PTHR12794">
    <property type="entry name" value="GEMIN2"/>
    <property type="match status" value="1"/>
</dbReference>
<dbReference type="AlphaFoldDB" id="A0AAV1HXW5"/>
<dbReference type="GO" id="GO:0000387">
    <property type="term" value="P:spliceosomal snRNP assembly"/>
    <property type="evidence" value="ECO:0007669"/>
    <property type="project" value="InterPro"/>
</dbReference>
<keyword evidence="4" id="KW-1185">Reference proteome</keyword>
<evidence type="ECO:0000313" key="3">
    <source>
        <dbReference type="EMBL" id="CAK0744850.1"/>
    </source>
</evidence>
<dbReference type="Pfam" id="PF04938">
    <property type="entry name" value="SIP1"/>
    <property type="match status" value="1"/>
</dbReference>
<dbReference type="PANTHER" id="PTHR12794:SF0">
    <property type="entry name" value="GEM-ASSOCIATED PROTEIN 2"/>
    <property type="match status" value="1"/>
</dbReference>
<evidence type="ECO:0000256" key="2">
    <source>
        <dbReference type="SAM" id="MobiDB-lite"/>
    </source>
</evidence>
<gene>
    <name evidence="3" type="ORF">CVIRNUC_001578</name>
</gene>